<keyword evidence="6" id="KW-0406">Ion transport</keyword>
<dbReference type="InterPro" id="IPR037066">
    <property type="entry name" value="Plug_dom_sf"/>
</dbReference>
<comment type="caution">
    <text evidence="15">The sequence shown here is derived from an EMBL/GenBank/DDBJ whole genome shotgun (WGS) entry which is preliminary data.</text>
</comment>
<dbReference type="SUPFAM" id="SSF56935">
    <property type="entry name" value="Porins"/>
    <property type="match status" value="1"/>
</dbReference>
<protein>
    <recommendedName>
        <fullName evidence="17">TonB-dependent receptor</fullName>
    </recommendedName>
</protein>
<keyword evidence="5 12" id="KW-0732">Signal</keyword>
<feature type="domain" description="TonB-dependent receptor-like beta-barrel" evidence="13">
    <location>
        <begin position="184"/>
        <end position="581"/>
    </location>
</feature>
<dbReference type="GO" id="GO:0006811">
    <property type="term" value="P:monoatomic ion transport"/>
    <property type="evidence" value="ECO:0007669"/>
    <property type="project" value="UniProtKB-KW"/>
</dbReference>
<dbReference type="InterPro" id="IPR000531">
    <property type="entry name" value="Beta-barrel_TonB"/>
</dbReference>
<accession>A0A1Q8SVI2</accession>
<dbReference type="CDD" id="cd01347">
    <property type="entry name" value="ligand_gated_channel"/>
    <property type="match status" value="1"/>
</dbReference>
<evidence type="ECO:0000256" key="11">
    <source>
        <dbReference type="RuleBase" id="RU003357"/>
    </source>
</evidence>
<dbReference type="STRING" id="404433.BTW07_05235"/>
<dbReference type="Pfam" id="PF07715">
    <property type="entry name" value="Plug"/>
    <property type="match status" value="1"/>
</dbReference>
<reference evidence="15 16" key="1">
    <citation type="submission" date="2016-12" db="EMBL/GenBank/DDBJ databases">
        <title>Draft genome sequences of strains Salinicola socius SMB35, Salinicola sp. MH3R3-1 and Chromohalobacter sp. SMB17 from the Verkhnekamsk potash mining region of Russia.</title>
        <authorList>
            <person name="Mavrodi D.V."/>
            <person name="Olsson B.E."/>
            <person name="Korsakova E.S."/>
            <person name="Pyankova A."/>
            <person name="Mavrodi O.V."/>
            <person name="Plotnikova E.G."/>
        </authorList>
    </citation>
    <scope>NUCLEOTIDE SEQUENCE [LARGE SCALE GENOMIC DNA]</scope>
    <source>
        <strain evidence="15 16">SMB35</strain>
    </source>
</reference>
<evidence type="ECO:0000313" key="15">
    <source>
        <dbReference type="EMBL" id="OLO05421.1"/>
    </source>
</evidence>
<dbReference type="EMBL" id="MSDO01000004">
    <property type="protein sequence ID" value="OLO05421.1"/>
    <property type="molecule type" value="Genomic_DNA"/>
</dbReference>
<keyword evidence="7 11" id="KW-0798">TonB box</keyword>
<dbReference type="OrthoDB" id="9764669at2"/>
<evidence type="ECO:0000256" key="4">
    <source>
        <dbReference type="ARBA" id="ARBA00022692"/>
    </source>
</evidence>
<feature type="signal peptide" evidence="12">
    <location>
        <begin position="1"/>
        <end position="25"/>
    </location>
</feature>
<evidence type="ECO:0000256" key="7">
    <source>
        <dbReference type="ARBA" id="ARBA00023077"/>
    </source>
</evidence>
<proteinExistence type="inferred from homology"/>
<dbReference type="AlphaFoldDB" id="A0A1Q8SVI2"/>
<evidence type="ECO:0000256" key="8">
    <source>
        <dbReference type="ARBA" id="ARBA00023136"/>
    </source>
</evidence>
<dbReference type="InterPro" id="IPR036942">
    <property type="entry name" value="Beta-barrel_TonB_sf"/>
</dbReference>
<dbReference type="Gene3D" id="2.40.170.20">
    <property type="entry name" value="TonB-dependent receptor, beta-barrel domain"/>
    <property type="match status" value="1"/>
</dbReference>
<dbReference type="Gene3D" id="2.170.130.10">
    <property type="entry name" value="TonB-dependent receptor, plug domain"/>
    <property type="match status" value="1"/>
</dbReference>
<keyword evidence="4 10" id="KW-0812">Transmembrane</keyword>
<feature type="chain" id="PRO_5012706009" description="TonB-dependent receptor" evidence="12">
    <location>
        <begin position="26"/>
        <end position="608"/>
    </location>
</feature>
<dbReference type="GO" id="GO:0009279">
    <property type="term" value="C:cell outer membrane"/>
    <property type="evidence" value="ECO:0007669"/>
    <property type="project" value="UniProtKB-SubCell"/>
</dbReference>
<dbReference type="GO" id="GO:0015889">
    <property type="term" value="P:cobalamin transport"/>
    <property type="evidence" value="ECO:0007669"/>
    <property type="project" value="TreeGrafter"/>
</dbReference>
<dbReference type="PROSITE" id="PS52016">
    <property type="entry name" value="TONB_DEPENDENT_REC_3"/>
    <property type="match status" value="1"/>
</dbReference>
<evidence type="ECO:0000256" key="6">
    <source>
        <dbReference type="ARBA" id="ARBA00023065"/>
    </source>
</evidence>
<evidence type="ECO:0000313" key="16">
    <source>
        <dbReference type="Proteomes" id="UP000186878"/>
    </source>
</evidence>
<evidence type="ECO:0008006" key="17">
    <source>
        <dbReference type="Google" id="ProtNLM"/>
    </source>
</evidence>
<evidence type="ECO:0000259" key="13">
    <source>
        <dbReference type="Pfam" id="PF00593"/>
    </source>
</evidence>
<dbReference type="InterPro" id="IPR012910">
    <property type="entry name" value="Plug_dom"/>
</dbReference>
<dbReference type="PANTHER" id="PTHR30069">
    <property type="entry name" value="TONB-DEPENDENT OUTER MEMBRANE RECEPTOR"/>
    <property type="match status" value="1"/>
</dbReference>
<dbReference type="Proteomes" id="UP000186878">
    <property type="component" value="Unassembled WGS sequence"/>
</dbReference>
<comment type="similarity">
    <text evidence="10 11">Belongs to the TonB-dependent receptor family.</text>
</comment>
<evidence type="ECO:0000256" key="12">
    <source>
        <dbReference type="SAM" id="SignalP"/>
    </source>
</evidence>
<sequence length="608" mass="66650">MRYKKKVAVSSVALAVAMTTVSAHAQQVQQSLDDVQVTANRLPQSQADVLASTTIIDRAEIERSQAGSLVELLQGRAGIELARNGSRGNTTSLFMRGTNSDHTLVLVDGLRIASPTDGSINWEFLPVAAIQRIEIVRGPRAAAYGADAIGGVINILTRTADQDGQHATLDLRVGEDSSQQQSGWFSSVQGDTRLSALIDHQKSDGYSARDNSTDDDGFEQATGQLSLNHAFADKADLDVSLLRSTTDYDYDDCGFPYSEDCRGKGEQFLAQAALTSHLTRSWDMVLSAGQARESRENRITGDDQGKTATRRNDFGIAHRFRLDNGSAGLGVDYRQEELTDGDDGYARDSRENYGLYANWQGDYGRHSLSAGGRYDDDQLFGDATTGNVGYAYQLTERQQVGATYGTAFKAPSFLELYGPFGANPDLDAEASETTELFWRLRAESWHIGLTAFETHIDDLISFSGPNFTPINIDDARIRGVELSTGWEHGGFDISASLTHQDPEDRSTGERLQRRARTFGRIDADYAFSEWGVGATLRSAADRRDVDVVSFGDTTTAGYGVVDLRTAWQVTPEIQLSAKLENAFDRDYQLVDGYNTQDRYLEGGVKLSF</sequence>
<keyword evidence="16" id="KW-1185">Reference proteome</keyword>
<gene>
    <name evidence="15" type="ORF">BTW07_05235</name>
</gene>
<evidence type="ECO:0000259" key="14">
    <source>
        <dbReference type="Pfam" id="PF07715"/>
    </source>
</evidence>
<keyword evidence="2 10" id="KW-0813">Transport</keyword>
<comment type="subcellular location">
    <subcellularLocation>
        <location evidence="1 10">Cell outer membrane</location>
        <topology evidence="1 10">Multi-pass membrane protein</topology>
    </subcellularLocation>
</comment>
<evidence type="ECO:0000256" key="2">
    <source>
        <dbReference type="ARBA" id="ARBA00022448"/>
    </source>
</evidence>
<evidence type="ECO:0000256" key="5">
    <source>
        <dbReference type="ARBA" id="ARBA00022729"/>
    </source>
</evidence>
<keyword evidence="9 10" id="KW-0998">Cell outer membrane</keyword>
<dbReference type="Pfam" id="PF00593">
    <property type="entry name" value="TonB_dep_Rec_b-barrel"/>
    <property type="match status" value="1"/>
</dbReference>
<keyword evidence="8 10" id="KW-0472">Membrane</keyword>
<evidence type="ECO:0000256" key="3">
    <source>
        <dbReference type="ARBA" id="ARBA00022452"/>
    </source>
</evidence>
<dbReference type="PANTHER" id="PTHR30069:SF53">
    <property type="entry name" value="COLICIN I RECEPTOR-RELATED"/>
    <property type="match status" value="1"/>
</dbReference>
<keyword evidence="3 10" id="KW-1134">Transmembrane beta strand</keyword>
<dbReference type="RefSeq" id="WP_075569105.1">
    <property type="nucleotide sequence ID" value="NZ_MSDO01000004.1"/>
</dbReference>
<dbReference type="InterPro" id="IPR039426">
    <property type="entry name" value="TonB-dep_rcpt-like"/>
</dbReference>
<evidence type="ECO:0000256" key="1">
    <source>
        <dbReference type="ARBA" id="ARBA00004571"/>
    </source>
</evidence>
<name>A0A1Q8SVI2_9GAMM</name>
<feature type="domain" description="TonB-dependent receptor plug" evidence="14">
    <location>
        <begin position="46"/>
        <end position="152"/>
    </location>
</feature>
<evidence type="ECO:0000256" key="10">
    <source>
        <dbReference type="PROSITE-ProRule" id="PRU01360"/>
    </source>
</evidence>
<evidence type="ECO:0000256" key="9">
    <source>
        <dbReference type="ARBA" id="ARBA00023237"/>
    </source>
</evidence>
<organism evidence="15 16">
    <name type="scientific">Salinicola socius</name>
    <dbReference type="NCBI Taxonomy" id="404433"/>
    <lineage>
        <taxon>Bacteria</taxon>
        <taxon>Pseudomonadati</taxon>
        <taxon>Pseudomonadota</taxon>
        <taxon>Gammaproteobacteria</taxon>
        <taxon>Oceanospirillales</taxon>
        <taxon>Halomonadaceae</taxon>
        <taxon>Salinicola</taxon>
    </lineage>
</organism>